<comment type="caution">
    <text evidence="5">The sequence shown here is derived from an EMBL/GenBank/DDBJ whole genome shotgun (WGS) entry which is preliminary data.</text>
</comment>
<accession>A0A9P7EYZ6</accession>
<dbReference type="InterPro" id="IPR052667">
    <property type="entry name" value="E3_ubiquitin-ligase_RING"/>
</dbReference>
<dbReference type="AlphaFoldDB" id="A0A9P7EYZ6"/>
<keyword evidence="2" id="KW-0175">Coiled coil</keyword>
<dbReference type="RefSeq" id="XP_041288037.1">
    <property type="nucleotide sequence ID" value="XM_041431785.1"/>
</dbReference>
<organism evidence="5 6">
    <name type="scientific">Suillus discolor</name>
    <dbReference type="NCBI Taxonomy" id="1912936"/>
    <lineage>
        <taxon>Eukaryota</taxon>
        <taxon>Fungi</taxon>
        <taxon>Dikarya</taxon>
        <taxon>Basidiomycota</taxon>
        <taxon>Agaricomycotina</taxon>
        <taxon>Agaricomycetes</taxon>
        <taxon>Agaricomycetidae</taxon>
        <taxon>Boletales</taxon>
        <taxon>Suillineae</taxon>
        <taxon>Suillaceae</taxon>
        <taxon>Suillus</taxon>
    </lineage>
</organism>
<evidence type="ECO:0000256" key="3">
    <source>
        <dbReference type="SAM" id="MobiDB-lite"/>
    </source>
</evidence>
<dbReference type="SUPFAM" id="SSF57850">
    <property type="entry name" value="RING/U-box"/>
    <property type="match status" value="1"/>
</dbReference>
<feature type="domain" description="RING-type" evidence="4">
    <location>
        <begin position="10"/>
        <end position="56"/>
    </location>
</feature>
<evidence type="ECO:0000313" key="5">
    <source>
        <dbReference type="EMBL" id="KAG2095911.1"/>
    </source>
</evidence>
<dbReference type="InterPro" id="IPR013083">
    <property type="entry name" value="Znf_RING/FYVE/PHD"/>
</dbReference>
<evidence type="ECO:0000256" key="1">
    <source>
        <dbReference type="PROSITE-ProRule" id="PRU00175"/>
    </source>
</evidence>
<feature type="compositionally biased region" description="Low complexity" evidence="3">
    <location>
        <begin position="396"/>
        <end position="414"/>
    </location>
</feature>
<evidence type="ECO:0000259" key="4">
    <source>
        <dbReference type="PROSITE" id="PS50089"/>
    </source>
</evidence>
<keyword evidence="1" id="KW-0862">Zinc</keyword>
<feature type="region of interest" description="Disordered" evidence="3">
    <location>
        <begin position="239"/>
        <end position="272"/>
    </location>
</feature>
<dbReference type="PANTHER" id="PTHR47156">
    <property type="entry name" value="PROTEIN CBG20824"/>
    <property type="match status" value="1"/>
</dbReference>
<feature type="compositionally biased region" description="Basic and acidic residues" evidence="3">
    <location>
        <begin position="358"/>
        <end position="374"/>
    </location>
</feature>
<proteinExistence type="predicted"/>
<dbReference type="EMBL" id="JABBWM010000072">
    <property type="protein sequence ID" value="KAG2095911.1"/>
    <property type="molecule type" value="Genomic_DNA"/>
</dbReference>
<dbReference type="GO" id="GO:0008270">
    <property type="term" value="F:zinc ion binding"/>
    <property type="evidence" value="ECO:0007669"/>
    <property type="project" value="UniProtKB-KW"/>
</dbReference>
<feature type="compositionally biased region" description="Low complexity" evidence="3">
    <location>
        <begin position="287"/>
        <end position="303"/>
    </location>
</feature>
<dbReference type="Proteomes" id="UP000823399">
    <property type="component" value="Unassembled WGS sequence"/>
</dbReference>
<reference evidence="5" key="1">
    <citation type="journal article" date="2020" name="New Phytol.">
        <title>Comparative genomics reveals dynamic genome evolution in host specialist ectomycorrhizal fungi.</title>
        <authorList>
            <person name="Lofgren L.A."/>
            <person name="Nguyen N.H."/>
            <person name="Vilgalys R."/>
            <person name="Ruytinx J."/>
            <person name="Liao H.L."/>
            <person name="Branco S."/>
            <person name="Kuo A."/>
            <person name="LaButti K."/>
            <person name="Lipzen A."/>
            <person name="Andreopoulos W."/>
            <person name="Pangilinan J."/>
            <person name="Riley R."/>
            <person name="Hundley H."/>
            <person name="Na H."/>
            <person name="Barry K."/>
            <person name="Grigoriev I.V."/>
            <person name="Stajich J.E."/>
            <person name="Kennedy P.G."/>
        </authorList>
    </citation>
    <scope>NUCLEOTIDE SEQUENCE</scope>
    <source>
        <strain evidence="5">FC423</strain>
    </source>
</reference>
<dbReference type="PANTHER" id="PTHR47156:SF10">
    <property type="entry name" value="E3 UBIQUITIN-PROTEIN LIGASE TRIM-21-RELATED"/>
    <property type="match status" value="1"/>
</dbReference>
<keyword evidence="1" id="KW-0479">Metal-binding</keyword>
<dbReference type="InterPro" id="IPR001841">
    <property type="entry name" value="Znf_RING"/>
</dbReference>
<protein>
    <recommendedName>
        <fullName evidence="4">RING-type domain-containing protein</fullName>
    </recommendedName>
</protein>
<evidence type="ECO:0000256" key="2">
    <source>
        <dbReference type="SAM" id="Coils"/>
    </source>
</evidence>
<name>A0A9P7EYZ6_9AGAM</name>
<feature type="compositionally biased region" description="Polar residues" evidence="3">
    <location>
        <begin position="304"/>
        <end position="327"/>
    </location>
</feature>
<feature type="coiled-coil region" evidence="2">
    <location>
        <begin position="197"/>
        <end position="231"/>
    </location>
</feature>
<keyword evidence="6" id="KW-1185">Reference proteome</keyword>
<dbReference type="GeneID" id="64694044"/>
<keyword evidence="1" id="KW-0863">Zinc-finger</keyword>
<feature type="compositionally biased region" description="Polar residues" evidence="3">
    <location>
        <begin position="239"/>
        <end position="250"/>
    </location>
</feature>
<gene>
    <name evidence="5" type="ORF">F5147DRAFT_584322</name>
</gene>
<evidence type="ECO:0000313" key="6">
    <source>
        <dbReference type="Proteomes" id="UP000823399"/>
    </source>
</evidence>
<feature type="region of interest" description="Disordered" evidence="3">
    <location>
        <begin position="287"/>
        <end position="414"/>
    </location>
</feature>
<dbReference type="OrthoDB" id="6105938at2759"/>
<dbReference type="Gene3D" id="3.30.40.10">
    <property type="entry name" value="Zinc/RING finger domain, C3HC4 (zinc finger)"/>
    <property type="match status" value="1"/>
</dbReference>
<dbReference type="PROSITE" id="PS50089">
    <property type="entry name" value="ZF_RING_2"/>
    <property type="match status" value="1"/>
</dbReference>
<sequence>MLTLSPGSVCDVCAEEYGPHCVPHSIPCGHVLCSSCCHKIVEKTLPRLQPVCPFCRDHFTSEDVRLIRIDFSASGWATNRRRGGLTEALDIADRSAPRREDRFPFVEPGSSRTRAEARRLEDKVAKVAAKKCSVEEVSTLHNELQDWLTHDEKSNDQLNSSLSLSAALLRAILMNHFAHSEATKLAKGVEATLKGKLDDAESSVIKLEADLKQYQALHNQKVQECQALRAELSRFTLKSASSQATTSPVRPSTAAPTGLSERRQSVSSSAASTYNVPAMPSMLSRFAATHSRSTSASVSGGSRPTTPARMTTPSIRSETPTQASMLSASRLRATSPIPPSRPRTISVSASSPQKITRSHSDEQERERERIHERWMPSPNVAYSPPTGKTINYPPYFGSSAAPGRARSSFSTNAA</sequence>